<sequence>MFARKGVPGVTWQDELQKLDQELASGRISADDYRRRRDEILSGSAGGGPAQSPQQPPFAAPFKWEAKPPSASNPDATQVVPNQVPPQQQQNPNPDATQVVNTQNRSSDAERTQFVTPVAPPGPGGWGQQQQQQQSAPPPWVGGNFDSINQPSSGWSHGPEVFDDSDGGGGKGKIIGIVLAVVLLAGLGFGAYWLWGRGGSDPNAGGQTTATSSTSTTPSAPPDPLPAGKLPGKVAENKQVKDFTPVPTLKYLLDSEILSYNAAGASKTKLVQFTTEDGSKGILLIVQGKDAAAAKIAAKELHDIQINNGMTEATGMPNGVLVGNLDAKAPENSRVRGHYTSKDLIIRLDMSAKTLDAAQKNFKESLDAQLKALSADG</sequence>
<keyword evidence="2" id="KW-0472">Membrane</keyword>
<feature type="compositionally biased region" description="Low complexity" evidence="1">
    <location>
        <begin position="208"/>
        <end position="218"/>
    </location>
</feature>
<feature type="region of interest" description="Disordered" evidence="1">
    <location>
        <begin position="24"/>
        <end position="165"/>
    </location>
</feature>
<organism evidence="3 4">
    <name type="scientific">Lentzea flaviverrucosa</name>
    <dbReference type="NCBI Taxonomy" id="200379"/>
    <lineage>
        <taxon>Bacteria</taxon>
        <taxon>Bacillati</taxon>
        <taxon>Actinomycetota</taxon>
        <taxon>Actinomycetes</taxon>
        <taxon>Pseudonocardiales</taxon>
        <taxon>Pseudonocardiaceae</taxon>
        <taxon>Lentzea</taxon>
    </lineage>
</organism>
<dbReference type="EMBL" id="FOFT01000018">
    <property type="protein sequence ID" value="SES49896.1"/>
    <property type="molecule type" value="Genomic_DNA"/>
</dbReference>
<proteinExistence type="predicted"/>
<keyword evidence="4" id="KW-1185">Reference proteome</keyword>
<evidence type="ECO:0000256" key="1">
    <source>
        <dbReference type="SAM" id="MobiDB-lite"/>
    </source>
</evidence>
<feature type="compositionally biased region" description="Polar residues" evidence="1">
    <location>
        <begin position="146"/>
        <end position="155"/>
    </location>
</feature>
<feature type="compositionally biased region" description="Polar residues" evidence="1">
    <location>
        <begin position="95"/>
        <end position="106"/>
    </location>
</feature>
<feature type="compositionally biased region" description="Low complexity" evidence="1">
    <location>
        <begin position="78"/>
        <end position="94"/>
    </location>
</feature>
<keyword evidence="2" id="KW-1133">Transmembrane helix</keyword>
<evidence type="ECO:0000256" key="2">
    <source>
        <dbReference type="SAM" id="Phobius"/>
    </source>
</evidence>
<reference evidence="4" key="1">
    <citation type="submission" date="2016-10" db="EMBL/GenBank/DDBJ databases">
        <authorList>
            <person name="Varghese N."/>
            <person name="Submissions S."/>
        </authorList>
    </citation>
    <scope>NUCLEOTIDE SEQUENCE [LARGE SCALE GENOMIC DNA]</scope>
    <source>
        <strain evidence="4">CGMCC 4.578</strain>
    </source>
</reference>
<gene>
    <name evidence="3" type="ORF">SAMN05216195_118127</name>
</gene>
<dbReference type="AlphaFoldDB" id="A0A1H9XUU0"/>
<feature type="transmembrane region" description="Helical" evidence="2">
    <location>
        <begin position="174"/>
        <end position="195"/>
    </location>
</feature>
<dbReference type="Proteomes" id="UP000199028">
    <property type="component" value="Unassembled WGS sequence"/>
</dbReference>
<protein>
    <recommendedName>
        <fullName evidence="5">Short C-terminal domain-containing protein</fullName>
    </recommendedName>
</protein>
<feature type="compositionally biased region" description="Basic and acidic residues" evidence="1">
    <location>
        <begin position="29"/>
        <end position="40"/>
    </location>
</feature>
<keyword evidence="2" id="KW-0812">Transmembrane</keyword>
<evidence type="ECO:0008006" key="5">
    <source>
        <dbReference type="Google" id="ProtNLM"/>
    </source>
</evidence>
<evidence type="ECO:0000313" key="3">
    <source>
        <dbReference type="EMBL" id="SES49896.1"/>
    </source>
</evidence>
<accession>A0A1H9XUU0</accession>
<feature type="region of interest" description="Disordered" evidence="1">
    <location>
        <begin position="203"/>
        <end position="232"/>
    </location>
</feature>
<evidence type="ECO:0000313" key="4">
    <source>
        <dbReference type="Proteomes" id="UP000199028"/>
    </source>
</evidence>
<name>A0A1H9XUU0_9PSEU</name>